<sequence>MNKAFITLMFTWMWLSVEAGNSGKLITLGVSIKFDTSNLLRQDDSSLKKDVDETCNICKANFGFRIGGALSNTNFNQGYPKPSKPVETIWKAGFIGGLILEVTLYRKLYLQQEYAFAILKGTVKDAGAIYNLSYISLPVLLKYKLLPKLAIVAGPQFDILVQARERHDGNMTDITHDIEERNFSAVAGLTYMITKEISIDARFAQGLNHIGLSQGLMAQEFKLQAVQFAVSYTPLR</sequence>
<protein>
    <recommendedName>
        <fullName evidence="1">Outer membrane protein beta-barrel domain-containing protein</fullName>
    </recommendedName>
</protein>
<dbReference type="Pfam" id="PF13568">
    <property type="entry name" value="OMP_b-brl_2"/>
    <property type="match status" value="1"/>
</dbReference>
<dbReference type="Proteomes" id="UP001500552">
    <property type="component" value="Unassembled WGS sequence"/>
</dbReference>
<evidence type="ECO:0000259" key="1">
    <source>
        <dbReference type="Pfam" id="PF13568"/>
    </source>
</evidence>
<name>A0ABP8M0N0_9BACT</name>
<accession>A0ABP8M0N0</accession>
<dbReference type="EMBL" id="BAABHC010000024">
    <property type="protein sequence ID" value="GAA4439563.1"/>
    <property type="molecule type" value="Genomic_DNA"/>
</dbReference>
<reference evidence="3" key="1">
    <citation type="journal article" date="2019" name="Int. J. Syst. Evol. Microbiol.">
        <title>The Global Catalogue of Microorganisms (GCM) 10K type strain sequencing project: providing services to taxonomists for standard genome sequencing and annotation.</title>
        <authorList>
            <consortium name="The Broad Institute Genomics Platform"/>
            <consortium name="The Broad Institute Genome Sequencing Center for Infectious Disease"/>
            <person name="Wu L."/>
            <person name="Ma J."/>
        </authorList>
    </citation>
    <scope>NUCLEOTIDE SEQUENCE [LARGE SCALE GENOMIC DNA]</scope>
    <source>
        <strain evidence="3">JCM 17926</strain>
    </source>
</reference>
<comment type="caution">
    <text evidence="2">The sequence shown here is derived from an EMBL/GenBank/DDBJ whole genome shotgun (WGS) entry which is preliminary data.</text>
</comment>
<proteinExistence type="predicted"/>
<organism evidence="2 3">
    <name type="scientific">Pontibacter saemangeumensis</name>
    <dbReference type="NCBI Taxonomy" id="1084525"/>
    <lineage>
        <taxon>Bacteria</taxon>
        <taxon>Pseudomonadati</taxon>
        <taxon>Bacteroidota</taxon>
        <taxon>Cytophagia</taxon>
        <taxon>Cytophagales</taxon>
        <taxon>Hymenobacteraceae</taxon>
        <taxon>Pontibacter</taxon>
    </lineage>
</organism>
<feature type="domain" description="Outer membrane protein beta-barrel" evidence="1">
    <location>
        <begin position="60"/>
        <end position="210"/>
    </location>
</feature>
<dbReference type="InterPro" id="IPR025665">
    <property type="entry name" value="Beta-barrel_OMP_2"/>
</dbReference>
<gene>
    <name evidence="2" type="ORF">GCM10023188_36040</name>
</gene>
<keyword evidence="3" id="KW-1185">Reference proteome</keyword>
<evidence type="ECO:0000313" key="3">
    <source>
        <dbReference type="Proteomes" id="UP001500552"/>
    </source>
</evidence>
<evidence type="ECO:0000313" key="2">
    <source>
        <dbReference type="EMBL" id="GAA4439563.1"/>
    </source>
</evidence>